<protein>
    <submittedName>
        <fullName evidence="2">Uncharacterized protein</fullName>
    </submittedName>
</protein>
<gene>
    <name evidence="2" type="ORF">PGT21_002420</name>
    <name evidence="1" type="ORF">PGTUg99_004706</name>
</gene>
<name>A0A5B0M3C4_PUCGR</name>
<dbReference type="AlphaFoldDB" id="A0A5B0M3C4"/>
<evidence type="ECO:0000313" key="4">
    <source>
        <dbReference type="Proteomes" id="UP000325313"/>
    </source>
</evidence>
<proteinExistence type="predicted"/>
<dbReference type="Proteomes" id="UP000324748">
    <property type="component" value="Unassembled WGS sequence"/>
</dbReference>
<evidence type="ECO:0000313" key="2">
    <source>
        <dbReference type="EMBL" id="KAA1071292.1"/>
    </source>
</evidence>
<keyword evidence="3" id="KW-1185">Reference proteome</keyword>
<dbReference type="EMBL" id="VSWC01000170">
    <property type="protein sequence ID" value="KAA1071292.1"/>
    <property type="molecule type" value="Genomic_DNA"/>
</dbReference>
<dbReference type="EMBL" id="VDEP01000488">
    <property type="protein sequence ID" value="KAA1070016.1"/>
    <property type="molecule type" value="Genomic_DNA"/>
</dbReference>
<reference evidence="3 4" key="1">
    <citation type="submission" date="2019-05" db="EMBL/GenBank/DDBJ databases">
        <title>Emergence of the Ug99 lineage of the wheat stem rust pathogen through somatic hybridization.</title>
        <authorList>
            <person name="Li F."/>
            <person name="Upadhyaya N.M."/>
            <person name="Sperschneider J."/>
            <person name="Matny O."/>
            <person name="Nguyen-Phuc H."/>
            <person name="Mago R."/>
            <person name="Raley C."/>
            <person name="Miller M.E."/>
            <person name="Silverstein K.A.T."/>
            <person name="Henningsen E."/>
            <person name="Hirsch C.D."/>
            <person name="Visser B."/>
            <person name="Pretorius Z.A."/>
            <person name="Steffenson B.J."/>
            <person name="Schwessinger B."/>
            <person name="Dodds P.N."/>
            <person name="Figueroa M."/>
        </authorList>
    </citation>
    <scope>NUCLEOTIDE SEQUENCE [LARGE SCALE GENOMIC DNA]</scope>
    <source>
        <strain evidence="2">21-0</strain>
        <strain evidence="1 4">Ug99</strain>
    </source>
</reference>
<sequence length="163" mass="18430">MTLDIVLIKTFMILNILLPTNNTSLMPTCLRISPTKKSRACTRHTISNQLISIITRTPFNMEILLDMLIPLNMAIHFEMPIWNMTWRGTDLAIKIPSSSRTNLTRLDMPIWNVAWHGTDLAIKIPSSSRTNLTRLDMPIWNVAWPSRSSALPEPTSSTVTVAC</sequence>
<dbReference type="Proteomes" id="UP000325313">
    <property type="component" value="Unassembled WGS sequence"/>
</dbReference>
<comment type="caution">
    <text evidence="2">The sequence shown here is derived from an EMBL/GenBank/DDBJ whole genome shotgun (WGS) entry which is preliminary data.</text>
</comment>
<accession>A0A5B0M3C4</accession>
<organism evidence="2 3">
    <name type="scientific">Puccinia graminis f. sp. tritici</name>
    <dbReference type="NCBI Taxonomy" id="56615"/>
    <lineage>
        <taxon>Eukaryota</taxon>
        <taxon>Fungi</taxon>
        <taxon>Dikarya</taxon>
        <taxon>Basidiomycota</taxon>
        <taxon>Pucciniomycotina</taxon>
        <taxon>Pucciniomycetes</taxon>
        <taxon>Pucciniales</taxon>
        <taxon>Pucciniaceae</taxon>
        <taxon>Puccinia</taxon>
    </lineage>
</organism>
<evidence type="ECO:0000313" key="3">
    <source>
        <dbReference type="Proteomes" id="UP000324748"/>
    </source>
</evidence>
<evidence type="ECO:0000313" key="1">
    <source>
        <dbReference type="EMBL" id="KAA1070016.1"/>
    </source>
</evidence>